<name>A0A848M2P3_PAELE</name>
<proteinExistence type="predicted"/>
<evidence type="ECO:0000313" key="2">
    <source>
        <dbReference type="Proteomes" id="UP000565468"/>
    </source>
</evidence>
<dbReference type="AlphaFoldDB" id="A0A848M2P3"/>
<dbReference type="RefSeq" id="WP_169503205.1">
    <property type="nucleotide sequence ID" value="NZ_JABBPN010000001.1"/>
</dbReference>
<accession>A0A848M2P3</accession>
<evidence type="ECO:0000313" key="1">
    <source>
        <dbReference type="EMBL" id="NMO94521.1"/>
    </source>
</evidence>
<reference evidence="1 2" key="1">
    <citation type="submission" date="2020-04" db="EMBL/GenBank/DDBJ databases">
        <title>Paenibacillus algicola sp. nov., a novel marine bacterium producing alginate lyase.</title>
        <authorList>
            <person name="Huang H."/>
        </authorList>
    </citation>
    <scope>NUCLEOTIDE SEQUENCE [LARGE SCALE GENOMIC DNA]</scope>
    <source>
        <strain evidence="1 2">L7-75</strain>
    </source>
</reference>
<dbReference type="InterPro" id="IPR018680">
    <property type="entry name" value="DUF2164"/>
</dbReference>
<organism evidence="1 2">
    <name type="scientific">Paenibacillus lemnae</name>
    <dbReference type="NCBI Taxonomy" id="1330551"/>
    <lineage>
        <taxon>Bacteria</taxon>
        <taxon>Bacillati</taxon>
        <taxon>Bacillota</taxon>
        <taxon>Bacilli</taxon>
        <taxon>Bacillales</taxon>
        <taxon>Paenibacillaceae</taxon>
        <taxon>Paenibacillus</taxon>
    </lineage>
</organism>
<protein>
    <submittedName>
        <fullName evidence="1">DUF2164 domain-containing protein</fullName>
    </submittedName>
</protein>
<keyword evidence="2" id="KW-1185">Reference proteome</keyword>
<dbReference type="EMBL" id="JABBPN010000001">
    <property type="protein sequence ID" value="NMO94521.1"/>
    <property type="molecule type" value="Genomic_DNA"/>
</dbReference>
<gene>
    <name evidence="1" type="ORF">HII30_01800</name>
</gene>
<sequence length="83" mass="9679">MKPLKLPKEQREALIREIQDYFEKERGEEIGHLAADGMLDFFMKTASPYIYNQALEDCRGLAVRHMVSLEEDIYALEQKSSSR</sequence>
<dbReference type="Proteomes" id="UP000565468">
    <property type="component" value="Unassembled WGS sequence"/>
</dbReference>
<comment type="caution">
    <text evidence="1">The sequence shown here is derived from an EMBL/GenBank/DDBJ whole genome shotgun (WGS) entry which is preliminary data.</text>
</comment>
<dbReference type="Pfam" id="PF09932">
    <property type="entry name" value="DUF2164"/>
    <property type="match status" value="1"/>
</dbReference>